<gene>
    <name evidence="1" type="ORF">GOBAR_AA07497</name>
</gene>
<organism evidence="1 2">
    <name type="scientific">Gossypium barbadense</name>
    <name type="common">Sea Island cotton</name>
    <name type="synonym">Hibiscus barbadensis</name>
    <dbReference type="NCBI Taxonomy" id="3634"/>
    <lineage>
        <taxon>Eukaryota</taxon>
        <taxon>Viridiplantae</taxon>
        <taxon>Streptophyta</taxon>
        <taxon>Embryophyta</taxon>
        <taxon>Tracheophyta</taxon>
        <taxon>Spermatophyta</taxon>
        <taxon>Magnoliopsida</taxon>
        <taxon>eudicotyledons</taxon>
        <taxon>Gunneridae</taxon>
        <taxon>Pentapetalae</taxon>
        <taxon>rosids</taxon>
        <taxon>malvids</taxon>
        <taxon>Malvales</taxon>
        <taxon>Malvaceae</taxon>
        <taxon>Malvoideae</taxon>
        <taxon>Gossypium</taxon>
    </lineage>
</organism>
<dbReference type="Proteomes" id="UP000239757">
    <property type="component" value="Unassembled WGS sequence"/>
</dbReference>
<evidence type="ECO:0000313" key="2">
    <source>
        <dbReference type="Proteomes" id="UP000239757"/>
    </source>
</evidence>
<name>A0A2P5YC03_GOSBA</name>
<accession>A0A2P5YC03</accession>
<protein>
    <submittedName>
        <fullName evidence="1">Uncharacterized protein</fullName>
    </submittedName>
</protein>
<dbReference type="AlphaFoldDB" id="A0A2P5YC03"/>
<sequence>MKQRRWGEVLQELVAAMKGLYLGLSVQLCNYEKAMLTVAICLAKDEYNVALYVDIARDTVPSTIGKPARNGLFVNCLQQLKCRWGCWVGGASAPNQYQSEYIDRLVMCEFCAPSYRVSILLIRRNTVVKDAIEHCKE</sequence>
<evidence type="ECO:0000313" key="1">
    <source>
        <dbReference type="EMBL" id="PPS13142.1"/>
    </source>
</evidence>
<dbReference type="EMBL" id="KZ663386">
    <property type="protein sequence ID" value="PPS13142.1"/>
    <property type="molecule type" value="Genomic_DNA"/>
</dbReference>
<proteinExistence type="predicted"/>
<reference evidence="1 2" key="1">
    <citation type="submission" date="2015-01" db="EMBL/GenBank/DDBJ databases">
        <title>Genome of allotetraploid Gossypium barbadense reveals genomic plasticity and fiber elongation in cotton evolution.</title>
        <authorList>
            <person name="Chen X."/>
            <person name="Liu X."/>
            <person name="Zhao B."/>
            <person name="Zheng H."/>
            <person name="Hu Y."/>
            <person name="Lu G."/>
            <person name="Yang C."/>
            <person name="Chen J."/>
            <person name="Shan C."/>
            <person name="Zhang L."/>
            <person name="Zhou Y."/>
            <person name="Wang L."/>
            <person name="Guo W."/>
            <person name="Bai Y."/>
            <person name="Ruan J."/>
            <person name="Shangguan X."/>
            <person name="Mao Y."/>
            <person name="Jiang J."/>
            <person name="Zhu Y."/>
            <person name="Lei J."/>
            <person name="Kang H."/>
            <person name="Chen S."/>
            <person name="He X."/>
            <person name="Wang R."/>
            <person name="Wang Y."/>
            <person name="Chen J."/>
            <person name="Wang L."/>
            <person name="Yu S."/>
            <person name="Wang B."/>
            <person name="Wei J."/>
            <person name="Song S."/>
            <person name="Lu X."/>
            <person name="Gao Z."/>
            <person name="Gu W."/>
            <person name="Deng X."/>
            <person name="Ma D."/>
            <person name="Wang S."/>
            <person name="Liang W."/>
            <person name="Fang L."/>
            <person name="Cai C."/>
            <person name="Zhu X."/>
            <person name="Zhou B."/>
            <person name="Zhang Y."/>
            <person name="Chen Z."/>
            <person name="Xu S."/>
            <person name="Zhu R."/>
            <person name="Wang S."/>
            <person name="Zhang T."/>
            <person name="Zhao G."/>
        </authorList>
    </citation>
    <scope>NUCLEOTIDE SEQUENCE [LARGE SCALE GENOMIC DNA]</scope>
    <source>
        <strain evidence="2">cv. Xinhai21</strain>
        <tissue evidence="1">Leaf</tissue>
    </source>
</reference>